<dbReference type="STRING" id="1215104.GCA_000730585_04470"/>
<organism evidence="11 12">
    <name type="scientific">Pseudomonas japonica</name>
    <dbReference type="NCBI Taxonomy" id="256466"/>
    <lineage>
        <taxon>Bacteria</taxon>
        <taxon>Pseudomonadati</taxon>
        <taxon>Pseudomonadota</taxon>
        <taxon>Gammaproteobacteria</taxon>
        <taxon>Pseudomonadales</taxon>
        <taxon>Pseudomonadaceae</taxon>
        <taxon>Pseudomonas</taxon>
    </lineage>
</organism>
<dbReference type="OrthoDB" id="9794322at2"/>
<accession>A0A239FJX9</accession>
<reference evidence="12" key="1">
    <citation type="submission" date="2017-06" db="EMBL/GenBank/DDBJ databases">
        <authorList>
            <person name="Varghese N."/>
            <person name="Submissions S."/>
        </authorList>
    </citation>
    <scope>NUCLEOTIDE SEQUENCE [LARGE SCALE GENOMIC DNA]</scope>
    <source>
        <strain evidence="12">DSM 22348</strain>
    </source>
</reference>
<dbReference type="GO" id="GO:0030288">
    <property type="term" value="C:outer membrane-bounded periplasmic space"/>
    <property type="evidence" value="ECO:0007669"/>
    <property type="project" value="InterPro"/>
</dbReference>
<dbReference type="Proteomes" id="UP000198407">
    <property type="component" value="Unassembled WGS sequence"/>
</dbReference>
<dbReference type="InterPro" id="IPR018391">
    <property type="entry name" value="PQQ_b-propeller_rpt"/>
</dbReference>
<comment type="cofactor">
    <cofactor evidence="1">
        <name>pyrroloquinoline quinone</name>
        <dbReference type="ChEBI" id="CHEBI:58442"/>
    </cofactor>
</comment>
<sequence>MRTIIIASLLVSIAGCGMNDQPSQKANTNWEFLGNSSEMQHSSELKSIDKETVASLGLAWWVDLPVSDGLVGNPLIKDGIVFQGAPNGQIIANDVKTGKLIWNFQDDNAQQGSSFAGYWGRRFNRGVALSGSNVIIASGDCRLIAVDQRTGKKVWEATSCDSADMYAITAAPRVGNGLVFTGNACLDTGMTRGYVDAFDEKSGDHRWRFYTVPDDPSKPQSALYENAAKTWGKDWYSKSHGCGSAWDAMTYDPQLNLLYVGVGGPAPFDPSKRGEEAGDELFTNSIVALDASTGEYKWHFKQTPQDAWNYDSSVGIMVANITVAGQSKRVVLSVPKSGFAYALDAQTGKFISGGAYVPMEWASGLDANGRPVMRPEGQYWLNSSKSYMQLPNGLGAHGWEALAFNPDDETVFIPAMSQPTLVKDDPDSALGGQSFEPVQRSADGKYETYGETVAWDVRKNAVKWRSRLPMPTNGGLLHTAGGLVFQGTGDGRLQVLDDATGKTLWSHEIGGAVRAAPSTVMVDGEQYVLLATGTGTAAATGSLNSDSASAPRARTTPRLLAFKVGGTKEYPPFAQLQKVPAPLTPRQPEEMTAIGKQLFEGSACIECHGLHGNAAGGRVPNLIYAPPPSYEFFESVVRQGLLSKGGGGMPAFADFSDDQLKAIFAYLINQAWDAHEGKGPVEGTR</sequence>
<keyword evidence="4 9" id="KW-0479">Metal-binding</keyword>
<evidence type="ECO:0000313" key="12">
    <source>
        <dbReference type="Proteomes" id="UP000198407"/>
    </source>
</evidence>
<evidence type="ECO:0000313" key="11">
    <source>
        <dbReference type="EMBL" id="SNS56532.1"/>
    </source>
</evidence>
<dbReference type="GO" id="GO:0009055">
    <property type="term" value="F:electron transfer activity"/>
    <property type="evidence" value="ECO:0007669"/>
    <property type="project" value="InterPro"/>
</dbReference>
<protein>
    <submittedName>
        <fullName evidence="11">Quinohemoprotein ethanol dehydrogenase</fullName>
    </submittedName>
</protein>
<name>A0A239FJX9_9PSED</name>
<dbReference type="PROSITE" id="PS51257">
    <property type="entry name" value="PROKAR_LIPOPROTEIN"/>
    <property type="match status" value="1"/>
</dbReference>
<evidence type="ECO:0000256" key="3">
    <source>
        <dbReference type="ARBA" id="ARBA00022617"/>
    </source>
</evidence>
<dbReference type="GO" id="GO:0020037">
    <property type="term" value="F:heme binding"/>
    <property type="evidence" value="ECO:0007669"/>
    <property type="project" value="InterPro"/>
</dbReference>
<dbReference type="EMBL" id="FZOL01000010">
    <property type="protein sequence ID" value="SNS56532.1"/>
    <property type="molecule type" value="Genomic_DNA"/>
</dbReference>
<evidence type="ECO:0000256" key="5">
    <source>
        <dbReference type="ARBA" id="ARBA00022729"/>
    </source>
</evidence>
<dbReference type="InterPro" id="IPR001479">
    <property type="entry name" value="Quinoprotein_DH_CS"/>
</dbReference>
<dbReference type="AlphaFoldDB" id="A0A239FJX9"/>
<dbReference type="PANTHER" id="PTHR32303">
    <property type="entry name" value="QUINOPROTEIN ALCOHOL DEHYDROGENASE (CYTOCHROME C)"/>
    <property type="match status" value="1"/>
</dbReference>
<dbReference type="PANTHER" id="PTHR32303:SF10">
    <property type="entry name" value="OUTER MEMBRANE PROTEIN ASSEMBLY FACTOR BAMB"/>
    <property type="match status" value="1"/>
</dbReference>
<dbReference type="SUPFAM" id="SSF50998">
    <property type="entry name" value="Quinoprotein alcohol dehydrogenase-like"/>
    <property type="match status" value="1"/>
</dbReference>
<evidence type="ECO:0000256" key="6">
    <source>
        <dbReference type="ARBA" id="ARBA00022891"/>
    </source>
</evidence>
<evidence type="ECO:0000256" key="8">
    <source>
        <dbReference type="ARBA" id="ARBA00023004"/>
    </source>
</evidence>
<dbReference type="InterPro" id="IPR002372">
    <property type="entry name" value="PQQ_rpt_dom"/>
</dbReference>
<dbReference type="Pfam" id="PF01011">
    <property type="entry name" value="PQQ"/>
    <property type="match status" value="2"/>
</dbReference>
<comment type="similarity">
    <text evidence="2">Belongs to the bacterial PQQ dehydrogenase family.</text>
</comment>
<evidence type="ECO:0000256" key="7">
    <source>
        <dbReference type="ARBA" id="ARBA00023002"/>
    </source>
</evidence>
<dbReference type="SUPFAM" id="SSF46626">
    <property type="entry name" value="Cytochrome c"/>
    <property type="match status" value="1"/>
</dbReference>
<dbReference type="Gene3D" id="2.140.10.10">
    <property type="entry name" value="Quinoprotein alcohol dehydrogenase-like superfamily"/>
    <property type="match status" value="1"/>
</dbReference>
<dbReference type="GO" id="GO:0016491">
    <property type="term" value="F:oxidoreductase activity"/>
    <property type="evidence" value="ECO:0007669"/>
    <property type="project" value="UniProtKB-KW"/>
</dbReference>
<dbReference type="PROSITE" id="PS00364">
    <property type="entry name" value="BACTERIAL_PQQ_2"/>
    <property type="match status" value="1"/>
</dbReference>
<keyword evidence="8 9" id="KW-0408">Iron</keyword>
<evidence type="ECO:0000256" key="4">
    <source>
        <dbReference type="ARBA" id="ARBA00022723"/>
    </source>
</evidence>
<keyword evidence="3 9" id="KW-0349">Heme</keyword>
<evidence type="ECO:0000256" key="9">
    <source>
        <dbReference type="PROSITE-ProRule" id="PRU00433"/>
    </source>
</evidence>
<keyword evidence="5" id="KW-0732">Signal</keyword>
<keyword evidence="12" id="KW-1185">Reference proteome</keyword>
<dbReference type="InterPro" id="IPR009056">
    <property type="entry name" value="Cyt_c-like_dom"/>
</dbReference>
<evidence type="ECO:0000259" key="10">
    <source>
        <dbReference type="PROSITE" id="PS51007"/>
    </source>
</evidence>
<dbReference type="Pfam" id="PF13442">
    <property type="entry name" value="Cytochrome_CBB3"/>
    <property type="match status" value="1"/>
</dbReference>
<feature type="domain" description="Cytochrome c" evidence="10">
    <location>
        <begin position="590"/>
        <end position="671"/>
    </location>
</feature>
<keyword evidence="7" id="KW-0560">Oxidoreductase</keyword>
<keyword evidence="6" id="KW-0634">PQQ</keyword>
<dbReference type="PROSITE" id="PS51007">
    <property type="entry name" value="CYTC"/>
    <property type="match status" value="1"/>
</dbReference>
<dbReference type="Gene3D" id="1.10.760.10">
    <property type="entry name" value="Cytochrome c-like domain"/>
    <property type="match status" value="1"/>
</dbReference>
<gene>
    <name evidence="11" type="ORF">SAMN05444352_11083</name>
</gene>
<evidence type="ECO:0000256" key="1">
    <source>
        <dbReference type="ARBA" id="ARBA00001931"/>
    </source>
</evidence>
<dbReference type="GO" id="GO:0046872">
    <property type="term" value="F:metal ion binding"/>
    <property type="evidence" value="ECO:0007669"/>
    <property type="project" value="UniProtKB-KW"/>
</dbReference>
<dbReference type="InterPro" id="IPR036909">
    <property type="entry name" value="Cyt_c-like_dom_sf"/>
</dbReference>
<dbReference type="InterPro" id="IPR011047">
    <property type="entry name" value="Quinoprotein_ADH-like_sf"/>
</dbReference>
<dbReference type="SMART" id="SM00564">
    <property type="entry name" value="PQQ"/>
    <property type="match status" value="5"/>
</dbReference>
<evidence type="ECO:0000256" key="2">
    <source>
        <dbReference type="ARBA" id="ARBA00008156"/>
    </source>
</evidence>
<proteinExistence type="inferred from homology"/>